<keyword evidence="2" id="KW-0645">Protease</keyword>
<dbReference type="PANTHER" id="PTHR47053:SF1">
    <property type="entry name" value="MUREIN DD-ENDOPEPTIDASE MEPH-RELATED"/>
    <property type="match status" value="1"/>
</dbReference>
<evidence type="ECO:0000256" key="4">
    <source>
        <dbReference type="ARBA" id="ARBA00022807"/>
    </source>
</evidence>
<dbReference type="Gene3D" id="3.90.1720.10">
    <property type="entry name" value="endopeptidase domain like (from Nostoc punctiforme)"/>
    <property type="match status" value="1"/>
</dbReference>
<sequence length="214" mass="24455">MTNTKLFNISILSSLLFFSACSDSQSKVKAKQVSIYNIMGITEANNNFSKQQTYPQSNISDDVTYISYKKRIHPNENKLQVIQSIENKAKSFLGVPYVWGATGPSKFDCSGFTQWVYRDVGINIPRVSRQQARVGQFVSYANLQRGDMVFFDTKKKRTGRVSHVGIYLGNGDFIHASSAGKSVVIYNFNQKKFYKKRFLWGRRVLNPDFHYALN</sequence>
<evidence type="ECO:0000313" key="6">
    <source>
        <dbReference type="EMBL" id="CAA6816329.1"/>
    </source>
</evidence>
<gene>
    <name evidence="6" type="ORF">HELGO_WM19180</name>
</gene>
<dbReference type="PROSITE" id="PS51257">
    <property type="entry name" value="PROKAR_LIPOPROTEIN"/>
    <property type="match status" value="1"/>
</dbReference>
<keyword evidence="3" id="KW-0378">Hydrolase</keyword>
<evidence type="ECO:0000256" key="3">
    <source>
        <dbReference type="ARBA" id="ARBA00022801"/>
    </source>
</evidence>
<dbReference type="SUPFAM" id="SSF54001">
    <property type="entry name" value="Cysteine proteinases"/>
    <property type="match status" value="1"/>
</dbReference>
<accession>A0A6S6TN60</accession>
<comment type="similarity">
    <text evidence="1">Belongs to the peptidase C40 family.</text>
</comment>
<dbReference type="GO" id="GO:0006508">
    <property type="term" value="P:proteolysis"/>
    <property type="evidence" value="ECO:0007669"/>
    <property type="project" value="UniProtKB-KW"/>
</dbReference>
<evidence type="ECO:0000256" key="2">
    <source>
        <dbReference type="ARBA" id="ARBA00022670"/>
    </source>
</evidence>
<evidence type="ECO:0000259" key="5">
    <source>
        <dbReference type="PROSITE" id="PS51935"/>
    </source>
</evidence>
<dbReference type="InterPro" id="IPR051202">
    <property type="entry name" value="Peptidase_C40"/>
</dbReference>
<keyword evidence="4" id="KW-0788">Thiol protease</keyword>
<dbReference type="InterPro" id="IPR000064">
    <property type="entry name" value="NLP_P60_dom"/>
</dbReference>
<dbReference type="PANTHER" id="PTHR47053">
    <property type="entry name" value="MUREIN DD-ENDOPEPTIDASE MEPH-RELATED"/>
    <property type="match status" value="1"/>
</dbReference>
<proteinExistence type="inferred from homology"/>
<dbReference type="PROSITE" id="PS51935">
    <property type="entry name" value="NLPC_P60"/>
    <property type="match status" value="1"/>
</dbReference>
<dbReference type="InterPro" id="IPR038765">
    <property type="entry name" value="Papain-like_cys_pep_sf"/>
</dbReference>
<protein>
    <submittedName>
        <fullName evidence="6">Secreted protein</fullName>
    </submittedName>
</protein>
<name>A0A6S6TN60_9BACT</name>
<dbReference type="AlphaFoldDB" id="A0A6S6TN60"/>
<dbReference type="Pfam" id="PF00877">
    <property type="entry name" value="NLPC_P60"/>
    <property type="match status" value="1"/>
</dbReference>
<dbReference type="EMBL" id="CACVAR010000263">
    <property type="protein sequence ID" value="CAA6816329.1"/>
    <property type="molecule type" value="Genomic_DNA"/>
</dbReference>
<dbReference type="GO" id="GO:0008234">
    <property type="term" value="F:cysteine-type peptidase activity"/>
    <property type="evidence" value="ECO:0007669"/>
    <property type="project" value="UniProtKB-KW"/>
</dbReference>
<evidence type="ECO:0000256" key="1">
    <source>
        <dbReference type="ARBA" id="ARBA00007074"/>
    </source>
</evidence>
<reference evidence="6" key="1">
    <citation type="submission" date="2020-01" db="EMBL/GenBank/DDBJ databases">
        <authorList>
            <person name="Meier V. D."/>
            <person name="Meier V D."/>
        </authorList>
    </citation>
    <scope>NUCLEOTIDE SEQUENCE</scope>
    <source>
        <strain evidence="6">HLG_WM_MAG_03</strain>
    </source>
</reference>
<feature type="domain" description="NlpC/P60" evidence="5">
    <location>
        <begin position="79"/>
        <end position="205"/>
    </location>
</feature>
<organism evidence="6">
    <name type="scientific">uncultured Sulfurovum sp</name>
    <dbReference type="NCBI Taxonomy" id="269237"/>
    <lineage>
        <taxon>Bacteria</taxon>
        <taxon>Pseudomonadati</taxon>
        <taxon>Campylobacterota</taxon>
        <taxon>Epsilonproteobacteria</taxon>
        <taxon>Campylobacterales</taxon>
        <taxon>Sulfurovaceae</taxon>
        <taxon>Sulfurovum</taxon>
        <taxon>environmental samples</taxon>
    </lineage>
</organism>